<evidence type="ECO:0000313" key="3">
    <source>
        <dbReference type="Proteomes" id="UP001521222"/>
    </source>
</evidence>
<evidence type="ECO:0008006" key="4">
    <source>
        <dbReference type="Google" id="ProtNLM"/>
    </source>
</evidence>
<evidence type="ECO:0000256" key="1">
    <source>
        <dbReference type="SAM" id="MobiDB-lite"/>
    </source>
</evidence>
<proteinExistence type="predicted"/>
<feature type="region of interest" description="Disordered" evidence="1">
    <location>
        <begin position="411"/>
        <end position="475"/>
    </location>
</feature>
<organism evidence="2 3">
    <name type="scientific">Nothophoma quercina</name>
    <dbReference type="NCBI Taxonomy" id="749835"/>
    <lineage>
        <taxon>Eukaryota</taxon>
        <taxon>Fungi</taxon>
        <taxon>Dikarya</taxon>
        <taxon>Ascomycota</taxon>
        <taxon>Pezizomycotina</taxon>
        <taxon>Dothideomycetes</taxon>
        <taxon>Pleosporomycetidae</taxon>
        <taxon>Pleosporales</taxon>
        <taxon>Pleosporineae</taxon>
        <taxon>Didymellaceae</taxon>
        <taxon>Nothophoma</taxon>
    </lineage>
</organism>
<feature type="compositionally biased region" description="Polar residues" evidence="1">
    <location>
        <begin position="653"/>
        <end position="677"/>
    </location>
</feature>
<accession>A0ABR3QJT3</accession>
<dbReference type="Proteomes" id="UP001521222">
    <property type="component" value="Unassembled WGS sequence"/>
</dbReference>
<feature type="region of interest" description="Disordered" evidence="1">
    <location>
        <begin position="731"/>
        <end position="754"/>
    </location>
</feature>
<comment type="caution">
    <text evidence="2">The sequence shown here is derived from an EMBL/GenBank/DDBJ whole genome shotgun (WGS) entry which is preliminary data.</text>
</comment>
<feature type="region of interest" description="Disordered" evidence="1">
    <location>
        <begin position="1008"/>
        <end position="1068"/>
    </location>
</feature>
<feature type="region of interest" description="Disordered" evidence="1">
    <location>
        <begin position="623"/>
        <end position="677"/>
    </location>
</feature>
<dbReference type="EMBL" id="JAKIXB020000047">
    <property type="protein sequence ID" value="KAL1592419.1"/>
    <property type="molecule type" value="Genomic_DNA"/>
</dbReference>
<protein>
    <recommendedName>
        <fullName evidence="4">F-box domain-containing protein</fullName>
    </recommendedName>
</protein>
<feature type="compositionally biased region" description="Pro residues" evidence="1">
    <location>
        <begin position="743"/>
        <end position="754"/>
    </location>
</feature>
<keyword evidence="3" id="KW-1185">Reference proteome</keyword>
<sequence>MSLQQQSQTTDLFWDCEPHRGTDAATTLPTTATEEKGKERALSLFESVITAYPPVLESLLSQLPTAALLELHHTSRHLRDFLRNYPLAWKTLSFRLPQPAVTVGSPGNETPDSRERQSKQYSFDALLRQVIAPSGIRLTNLDLCNTAVNGVALVSTVLAPRIETLQHLSVRGCKNVSIKYHIVPFLEPYTLKDAPWMRNQLALKSLYTYRCRHHRRRPYLPSSLIRRDSDSDPTHQLIEICHQLGIWTDTAWCPTPGGRCYRRKDYHAGRAAPQNMEVWVPFDRLWRSSNRIGPVEGTKRLGEHDGRLWEIAEEGQDGEPLGTESGPFAGEGKHVPAHARKSHTTFVEEVNCAQCNDVILERCESCSVRMHCMGCRKTLCASCAFNRPIPRKRAKTRHFTNLAFGNAMGTLGHASGSTTSLEDRKQEEKAEKNRFWWAPGATRSPNLMSESTHDDDSSDSEDTLNNGLPGPPAHRDPPKLNMHWCCLEPIFSGGGGIAVLGTGLGGRGADKIRAAPLPRIKKYEDPDFSNQLRPVDYIRELKNNGLYEYVLGEDVDILQYLKQDSLELQQQTCPRGLCNDCYRSFRWKVSCRACKNPICKEHDFGALKVRKCGYRELHAEREHVRAHTEPPQRLMIPEFNPNRTSEDLERTPTALSQLDTASTADNESESSEGTPMSLSQVLMAPTVPAEMTTASSFNLTTTPDPFTLTTSLSFVPVSSFRPRSLSASGVRSRNSVSWSNSPRGPPPTSISNPLPLPCNPRHPVQWEGCGAYFCQYPRPVGDNRPQCPALLKECSECAVLVCDGCSSLNPSCTCTFCTVNFHCPLCARKPHVRTKCRLEAETRAKRDAELRAKAKLERDRLERGQADELAGAMNEFFTALYTENADATPLPDMSTYMSSFADLPLSSPDSITVTTEFGVLEETGNVTVISAGGVAHPYDEADDDDDEYAEDVSFHPDEFEDPAPESYVVMTEDTSAVGPNSDWVAAVALQHQQQQTAWLLHAVGANNTGLPPAMDHEGDLQGAGSSEEDEHDEGDEADVDTDEVDHSADDDIADGAVTPTGAVAQLAL</sequence>
<evidence type="ECO:0000313" key="2">
    <source>
        <dbReference type="EMBL" id="KAL1592419.1"/>
    </source>
</evidence>
<feature type="compositionally biased region" description="Low complexity" evidence="1">
    <location>
        <begin position="731"/>
        <end position="741"/>
    </location>
</feature>
<gene>
    <name evidence="2" type="ORF">SLS59_009772</name>
</gene>
<feature type="compositionally biased region" description="Basic and acidic residues" evidence="1">
    <location>
        <begin position="421"/>
        <end position="434"/>
    </location>
</feature>
<feature type="compositionally biased region" description="Acidic residues" evidence="1">
    <location>
        <begin position="1026"/>
        <end position="1043"/>
    </location>
</feature>
<reference evidence="2 3" key="1">
    <citation type="submission" date="2024-02" db="EMBL/GenBank/DDBJ databases">
        <title>De novo assembly and annotation of 12 fungi associated with fruit tree decline syndrome in Ontario, Canada.</title>
        <authorList>
            <person name="Sulman M."/>
            <person name="Ellouze W."/>
            <person name="Ilyukhin E."/>
        </authorList>
    </citation>
    <scope>NUCLEOTIDE SEQUENCE [LARGE SCALE GENOMIC DNA]</scope>
    <source>
        <strain evidence="2 3">M97-236</strain>
    </source>
</reference>
<name>A0ABR3QJT3_9PLEO</name>